<name>A0A0C3IL81_PISTI</name>
<organism evidence="1 2">
    <name type="scientific">Pisolithus tinctorius Marx 270</name>
    <dbReference type="NCBI Taxonomy" id="870435"/>
    <lineage>
        <taxon>Eukaryota</taxon>
        <taxon>Fungi</taxon>
        <taxon>Dikarya</taxon>
        <taxon>Basidiomycota</taxon>
        <taxon>Agaricomycotina</taxon>
        <taxon>Agaricomycetes</taxon>
        <taxon>Agaricomycetidae</taxon>
        <taxon>Boletales</taxon>
        <taxon>Sclerodermatineae</taxon>
        <taxon>Pisolithaceae</taxon>
        <taxon>Pisolithus</taxon>
    </lineage>
</organism>
<dbReference type="Proteomes" id="UP000054217">
    <property type="component" value="Unassembled WGS sequence"/>
</dbReference>
<proteinExistence type="predicted"/>
<dbReference type="HOGENOM" id="CLU_2198050_0_0_1"/>
<evidence type="ECO:0000313" key="1">
    <source>
        <dbReference type="EMBL" id="KIN97732.1"/>
    </source>
</evidence>
<dbReference type="EMBL" id="KN832025">
    <property type="protein sequence ID" value="KIN97732.1"/>
    <property type="molecule type" value="Genomic_DNA"/>
</dbReference>
<reference evidence="1 2" key="1">
    <citation type="submission" date="2014-04" db="EMBL/GenBank/DDBJ databases">
        <authorList>
            <consortium name="DOE Joint Genome Institute"/>
            <person name="Kuo A."/>
            <person name="Kohler A."/>
            <person name="Costa M.D."/>
            <person name="Nagy L.G."/>
            <person name="Floudas D."/>
            <person name="Copeland A."/>
            <person name="Barry K.W."/>
            <person name="Cichocki N."/>
            <person name="Veneault-Fourrey C."/>
            <person name="LaButti K."/>
            <person name="Lindquist E.A."/>
            <person name="Lipzen A."/>
            <person name="Lundell T."/>
            <person name="Morin E."/>
            <person name="Murat C."/>
            <person name="Sun H."/>
            <person name="Tunlid A."/>
            <person name="Henrissat B."/>
            <person name="Grigoriev I.V."/>
            <person name="Hibbett D.S."/>
            <person name="Martin F."/>
            <person name="Nordberg H.P."/>
            <person name="Cantor M.N."/>
            <person name="Hua S.X."/>
        </authorList>
    </citation>
    <scope>NUCLEOTIDE SEQUENCE [LARGE SCALE GENOMIC DNA]</scope>
    <source>
        <strain evidence="1 2">Marx 270</strain>
    </source>
</reference>
<protein>
    <submittedName>
        <fullName evidence="1">Uncharacterized protein</fullName>
    </submittedName>
</protein>
<gene>
    <name evidence="1" type="ORF">M404DRAFT_888865</name>
</gene>
<evidence type="ECO:0000313" key="2">
    <source>
        <dbReference type="Proteomes" id="UP000054217"/>
    </source>
</evidence>
<accession>A0A0C3IL81</accession>
<sequence length="108" mass="11583">MRPPRCAVTLKLPSLADKCAHDSVNVLSTSPLGSRVATPALTLAPGSWSFFESLLMSSFMRSSSGIFCFASPGICSTGWLPTKSCFVMMTSGYCTKLAGPFYLSVCRR</sequence>
<keyword evidence="2" id="KW-1185">Reference proteome</keyword>
<reference evidence="2" key="2">
    <citation type="submission" date="2015-01" db="EMBL/GenBank/DDBJ databases">
        <title>Evolutionary Origins and Diversification of the Mycorrhizal Mutualists.</title>
        <authorList>
            <consortium name="DOE Joint Genome Institute"/>
            <consortium name="Mycorrhizal Genomics Consortium"/>
            <person name="Kohler A."/>
            <person name="Kuo A."/>
            <person name="Nagy L.G."/>
            <person name="Floudas D."/>
            <person name="Copeland A."/>
            <person name="Barry K.W."/>
            <person name="Cichocki N."/>
            <person name="Veneault-Fourrey C."/>
            <person name="LaButti K."/>
            <person name="Lindquist E.A."/>
            <person name="Lipzen A."/>
            <person name="Lundell T."/>
            <person name="Morin E."/>
            <person name="Murat C."/>
            <person name="Riley R."/>
            <person name="Ohm R."/>
            <person name="Sun H."/>
            <person name="Tunlid A."/>
            <person name="Henrissat B."/>
            <person name="Grigoriev I.V."/>
            <person name="Hibbett D.S."/>
            <person name="Martin F."/>
        </authorList>
    </citation>
    <scope>NUCLEOTIDE SEQUENCE [LARGE SCALE GENOMIC DNA]</scope>
    <source>
        <strain evidence="2">Marx 270</strain>
    </source>
</reference>
<dbReference type="AlphaFoldDB" id="A0A0C3IL81"/>
<dbReference type="InParanoid" id="A0A0C3IL81"/>